<feature type="domain" description="L,D-TPase catalytic" evidence="8">
    <location>
        <begin position="287"/>
        <end position="463"/>
    </location>
</feature>
<dbReference type="InterPro" id="IPR036365">
    <property type="entry name" value="PGBD-like_sf"/>
</dbReference>
<dbReference type="Pfam" id="PF20142">
    <property type="entry name" value="Scaffold"/>
    <property type="match status" value="1"/>
</dbReference>
<keyword evidence="10" id="KW-1185">Reference proteome</keyword>
<dbReference type="SUPFAM" id="SSF141523">
    <property type="entry name" value="L,D-transpeptidase catalytic domain-like"/>
    <property type="match status" value="1"/>
</dbReference>
<proteinExistence type="inferred from homology"/>
<dbReference type="InterPro" id="IPR005490">
    <property type="entry name" value="LD_TPept_cat_dom"/>
</dbReference>
<dbReference type="RefSeq" id="WP_125018205.1">
    <property type="nucleotide sequence ID" value="NZ_RQVQ01000009.1"/>
</dbReference>
<evidence type="ECO:0000256" key="3">
    <source>
        <dbReference type="ARBA" id="ARBA00022679"/>
    </source>
</evidence>
<comment type="pathway">
    <text evidence="1 7">Cell wall biogenesis; peptidoglycan biosynthesis.</text>
</comment>
<dbReference type="InterPro" id="IPR038063">
    <property type="entry name" value="Transpep_catalytic_dom"/>
</dbReference>
<keyword evidence="5 7" id="KW-0573">Peptidoglycan synthesis</keyword>
<keyword evidence="3" id="KW-0808">Transferase</keyword>
<dbReference type="InterPro" id="IPR036366">
    <property type="entry name" value="PGBDSf"/>
</dbReference>
<dbReference type="GO" id="GO:0008360">
    <property type="term" value="P:regulation of cell shape"/>
    <property type="evidence" value="ECO:0007669"/>
    <property type="project" value="UniProtKB-UniRule"/>
</dbReference>
<dbReference type="Pfam" id="PF03734">
    <property type="entry name" value="YkuD"/>
    <property type="match status" value="1"/>
</dbReference>
<dbReference type="OrthoDB" id="9778545at2"/>
<evidence type="ECO:0000256" key="1">
    <source>
        <dbReference type="ARBA" id="ARBA00004752"/>
    </source>
</evidence>
<gene>
    <name evidence="9" type="ORF">EG240_05330</name>
</gene>
<dbReference type="GO" id="GO:0071555">
    <property type="term" value="P:cell wall organization"/>
    <property type="evidence" value="ECO:0007669"/>
    <property type="project" value="UniProtKB-UniRule"/>
</dbReference>
<dbReference type="UniPathway" id="UPA00219"/>
<dbReference type="EMBL" id="RQVQ01000009">
    <property type="protein sequence ID" value="RRJ91623.1"/>
    <property type="molecule type" value="Genomic_DNA"/>
</dbReference>
<evidence type="ECO:0000256" key="7">
    <source>
        <dbReference type="PROSITE-ProRule" id="PRU01373"/>
    </source>
</evidence>
<dbReference type="Proteomes" id="UP000275719">
    <property type="component" value="Unassembled WGS sequence"/>
</dbReference>
<evidence type="ECO:0000256" key="2">
    <source>
        <dbReference type="ARBA" id="ARBA00005992"/>
    </source>
</evidence>
<dbReference type="InterPro" id="IPR052905">
    <property type="entry name" value="LD-transpeptidase_YkuD-like"/>
</dbReference>
<evidence type="ECO:0000256" key="5">
    <source>
        <dbReference type="ARBA" id="ARBA00022984"/>
    </source>
</evidence>
<protein>
    <submittedName>
        <fullName evidence="9">Murein L,D-transpeptidase</fullName>
    </submittedName>
</protein>
<dbReference type="CDD" id="cd16913">
    <property type="entry name" value="YkuD_like"/>
    <property type="match status" value="1"/>
</dbReference>
<keyword evidence="6 7" id="KW-0961">Cell wall biogenesis/degradation</keyword>
<dbReference type="PROSITE" id="PS52029">
    <property type="entry name" value="LD_TPASE"/>
    <property type="match status" value="1"/>
</dbReference>
<dbReference type="GO" id="GO:0009252">
    <property type="term" value="P:peptidoglycan biosynthetic process"/>
    <property type="evidence" value="ECO:0007669"/>
    <property type="project" value="UniProtKB-UniPathway"/>
</dbReference>
<comment type="caution">
    <text evidence="9">The sequence shown here is derived from an EMBL/GenBank/DDBJ whole genome shotgun (WGS) entry which is preliminary data.</text>
</comment>
<evidence type="ECO:0000256" key="6">
    <source>
        <dbReference type="ARBA" id="ARBA00023316"/>
    </source>
</evidence>
<dbReference type="SUPFAM" id="SSF47090">
    <property type="entry name" value="PGBD-like"/>
    <property type="match status" value="1"/>
</dbReference>
<reference evidence="9 10" key="1">
    <citation type="submission" date="2018-11" db="EMBL/GenBank/DDBJ databases">
        <title>Flavobacterium sp. nov., YIM 102701-2 draft genome.</title>
        <authorList>
            <person name="Li G."/>
            <person name="Jiang Y."/>
        </authorList>
    </citation>
    <scope>NUCLEOTIDE SEQUENCE [LARGE SCALE GENOMIC DNA]</scope>
    <source>
        <strain evidence="9 10">YIM 102701-2</strain>
    </source>
</reference>
<feature type="active site" description="Nucleophile" evidence="7">
    <location>
        <position position="434"/>
    </location>
</feature>
<dbReference type="InterPro" id="IPR045380">
    <property type="entry name" value="LD_TPept_scaffold_dom"/>
</dbReference>
<dbReference type="PANTHER" id="PTHR41533">
    <property type="entry name" value="L,D-TRANSPEPTIDASE HI_1667-RELATED"/>
    <property type="match status" value="1"/>
</dbReference>
<accession>A0A3P3WGG5</accession>
<sequence>MKKIYLILSVSLLLYSCDWIESFKDNKDEIKQYRLPESILINKDILFTKSLLVKKFYKENKYFTVWTNVKNRTDFLNQILNLEKEGINIKKLDISYLFFGNMYFDSLNKYEKVDLDLAFTDAFFSLLKQTVHGKVNPNKYYSDWVAPQRQLDFNQLLLTALSEEKVELTFNEHIPNNTYYNGIKEAISSYENLPKDTLLNLHSSDVAKIKKKLNYYSDANFSDFDNDSNEEFKDGLKKFQKRHGIYPSGNVTEETLAALNISKEKRMEQLRVNLERARWFYKDLGENYVLVNLPECKLFLYENGNLLETHDVIIGKNDRRTPVLSSTFSNLVINPTWTVPPTILKNDLVPRASANRGYFSSHRMTIYDKKGKVIDPSNWNPLQYKSYRYVQKPGTSNALGLIKFDFPNAHSVYLHDTNNRSAFTQKKRDLSSGCVRVKDPFDLAMRILEIEESDYDRAKLDTLVAHEKTKIIPLKKKVNVHQLYWTAWKDDQGVQFRNDIYLLDDNLYKRLIK</sequence>
<name>A0A3P3WGG5_9FLAO</name>
<dbReference type="Pfam" id="PF01471">
    <property type="entry name" value="PG_binding_1"/>
    <property type="match status" value="1"/>
</dbReference>
<evidence type="ECO:0000313" key="9">
    <source>
        <dbReference type="EMBL" id="RRJ91623.1"/>
    </source>
</evidence>
<evidence type="ECO:0000313" key="10">
    <source>
        <dbReference type="Proteomes" id="UP000275719"/>
    </source>
</evidence>
<evidence type="ECO:0000256" key="4">
    <source>
        <dbReference type="ARBA" id="ARBA00022960"/>
    </source>
</evidence>
<dbReference type="PROSITE" id="PS51257">
    <property type="entry name" value="PROKAR_LIPOPROTEIN"/>
    <property type="match status" value="1"/>
</dbReference>
<dbReference type="Gene3D" id="2.40.440.10">
    <property type="entry name" value="L,D-transpeptidase catalytic domain-like"/>
    <property type="match status" value="1"/>
</dbReference>
<feature type="active site" description="Proton donor/acceptor" evidence="7">
    <location>
        <position position="415"/>
    </location>
</feature>
<comment type="similarity">
    <text evidence="2">Belongs to the YkuD family.</text>
</comment>
<dbReference type="AlphaFoldDB" id="A0A3P3WGG5"/>
<dbReference type="GO" id="GO:0016740">
    <property type="term" value="F:transferase activity"/>
    <property type="evidence" value="ECO:0007669"/>
    <property type="project" value="UniProtKB-KW"/>
</dbReference>
<dbReference type="Gene3D" id="1.10.101.10">
    <property type="entry name" value="PGBD-like superfamily/PGBD"/>
    <property type="match status" value="1"/>
</dbReference>
<dbReference type="PANTHER" id="PTHR41533:SF2">
    <property type="entry name" value="BLR7131 PROTEIN"/>
    <property type="match status" value="1"/>
</dbReference>
<keyword evidence="4 7" id="KW-0133">Cell shape</keyword>
<evidence type="ECO:0000259" key="8">
    <source>
        <dbReference type="PROSITE" id="PS52029"/>
    </source>
</evidence>
<dbReference type="GO" id="GO:0004180">
    <property type="term" value="F:carboxypeptidase activity"/>
    <property type="evidence" value="ECO:0007669"/>
    <property type="project" value="UniProtKB-ARBA"/>
</dbReference>
<organism evidence="9 10">
    <name type="scientific">Paenimyroides tangerinum</name>
    <dbReference type="NCBI Taxonomy" id="2488728"/>
    <lineage>
        <taxon>Bacteria</taxon>
        <taxon>Pseudomonadati</taxon>
        <taxon>Bacteroidota</taxon>
        <taxon>Flavobacteriia</taxon>
        <taxon>Flavobacteriales</taxon>
        <taxon>Flavobacteriaceae</taxon>
        <taxon>Paenimyroides</taxon>
    </lineage>
</organism>
<dbReference type="InterPro" id="IPR002477">
    <property type="entry name" value="Peptidoglycan-bd-like"/>
</dbReference>